<keyword evidence="3" id="KW-0325">Glycoprotein</keyword>
<dbReference type="PANTHER" id="PTHR20961">
    <property type="entry name" value="GLYCOSYLTRANSFERASE"/>
    <property type="match status" value="1"/>
</dbReference>
<feature type="domain" description="Glycosyltransferase 61 catalytic" evidence="4">
    <location>
        <begin position="134"/>
        <end position="316"/>
    </location>
</feature>
<dbReference type="RefSeq" id="WP_377145870.1">
    <property type="nucleotide sequence ID" value="NZ_JBHTIA010000026.1"/>
</dbReference>
<evidence type="ECO:0000256" key="1">
    <source>
        <dbReference type="ARBA" id="ARBA00022676"/>
    </source>
</evidence>
<dbReference type="EMBL" id="JBHTIA010000026">
    <property type="protein sequence ID" value="MFD0767260.1"/>
    <property type="molecule type" value="Genomic_DNA"/>
</dbReference>
<accession>A0ABW2ZLZ0</accession>
<dbReference type="InterPro" id="IPR049625">
    <property type="entry name" value="Glyco_transf_61_cat"/>
</dbReference>
<name>A0ABW2ZLZ0_9SPHI</name>
<organism evidence="5 6">
    <name type="scientific">Mucilaginibacter lutimaris</name>
    <dbReference type="NCBI Taxonomy" id="931629"/>
    <lineage>
        <taxon>Bacteria</taxon>
        <taxon>Pseudomonadati</taxon>
        <taxon>Bacteroidota</taxon>
        <taxon>Sphingobacteriia</taxon>
        <taxon>Sphingobacteriales</taxon>
        <taxon>Sphingobacteriaceae</taxon>
        <taxon>Mucilaginibacter</taxon>
    </lineage>
</organism>
<protein>
    <submittedName>
        <fullName evidence="5">Glycosyltransferase family 61 protein</fullName>
    </submittedName>
</protein>
<sequence>MNKFTAYLKKLKNKRFGVVKPTHAATEATDEQLIFPAETFLMPAIKDIFGQPHSSFMDRKASIPPFYVRSFKNAFCFTNSEEVYSSEKNVIVEHTSQKANPKIGESKKVFYRTKKRKIQGSAVHLSLSGLENNYYHFLTECLSRVYLLERSKFKPEYYIISNHLPFQAEMLELIGIDKDRVIPTNANLLLQVETMVVPDLINNWAYVHYRGVEAFQKQWQPTWLVNLYREKISLLEKGDFKGTKIYASRDKARYRTFENRDEVNALFTQLGFEIYYLEEMSVAKQIEAFANAAHIVGVHGAGLANLYFANRNAKVLELFPEYYHDTSYRILSTAQGLDYSYLTGVSADTGVDPIQENLYIDINRLKEALLKFIG</sequence>
<keyword evidence="2" id="KW-0808">Transferase</keyword>
<comment type="caution">
    <text evidence="5">The sequence shown here is derived from an EMBL/GenBank/DDBJ whole genome shotgun (WGS) entry which is preliminary data.</text>
</comment>
<evidence type="ECO:0000259" key="4">
    <source>
        <dbReference type="Pfam" id="PF04577"/>
    </source>
</evidence>
<gene>
    <name evidence="5" type="ORF">ACFQZI_20560</name>
</gene>
<evidence type="ECO:0000256" key="3">
    <source>
        <dbReference type="ARBA" id="ARBA00023180"/>
    </source>
</evidence>
<evidence type="ECO:0000256" key="2">
    <source>
        <dbReference type="ARBA" id="ARBA00022679"/>
    </source>
</evidence>
<dbReference type="Pfam" id="PF04577">
    <property type="entry name" value="Glyco_transf_61"/>
    <property type="match status" value="1"/>
</dbReference>
<keyword evidence="6" id="KW-1185">Reference proteome</keyword>
<evidence type="ECO:0000313" key="5">
    <source>
        <dbReference type="EMBL" id="MFD0767260.1"/>
    </source>
</evidence>
<dbReference type="Proteomes" id="UP001597073">
    <property type="component" value="Unassembled WGS sequence"/>
</dbReference>
<dbReference type="InterPro" id="IPR007657">
    <property type="entry name" value="Glycosyltransferase_61"/>
</dbReference>
<proteinExistence type="predicted"/>
<reference evidence="6" key="1">
    <citation type="journal article" date="2019" name="Int. J. Syst. Evol. Microbiol.">
        <title>The Global Catalogue of Microorganisms (GCM) 10K type strain sequencing project: providing services to taxonomists for standard genome sequencing and annotation.</title>
        <authorList>
            <consortium name="The Broad Institute Genomics Platform"/>
            <consortium name="The Broad Institute Genome Sequencing Center for Infectious Disease"/>
            <person name="Wu L."/>
            <person name="Ma J."/>
        </authorList>
    </citation>
    <scope>NUCLEOTIDE SEQUENCE [LARGE SCALE GENOMIC DNA]</scope>
    <source>
        <strain evidence="6">CCUG 60742</strain>
    </source>
</reference>
<keyword evidence="1" id="KW-0328">Glycosyltransferase</keyword>
<evidence type="ECO:0000313" key="6">
    <source>
        <dbReference type="Proteomes" id="UP001597073"/>
    </source>
</evidence>